<protein>
    <submittedName>
        <fullName evidence="2">Uncharacterized protein</fullName>
    </submittedName>
</protein>
<gene>
    <name evidence="2" type="ORF">B9Z44_10285</name>
</gene>
<dbReference type="SUPFAM" id="SSF160214">
    <property type="entry name" value="FlaG-like"/>
    <property type="match status" value="1"/>
</dbReference>
<dbReference type="InterPro" id="IPR035924">
    <property type="entry name" value="FlaG-like_sf"/>
</dbReference>
<reference evidence="2 3" key="1">
    <citation type="submission" date="2017-04" db="EMBL/GenBank/DDBJ databases">
        <title>Unexpected and diverse lifestyles within the genus Limnohabitans.</title>
        <authorList>
            <person name="Kasalicky V."/>
            <person name="Mehrshad M."/>
            <person name="Andrei S.-A."/>
            <person name="Salcher M."/>
            <person name="Kratochvilova H."/>
            <person name="Simek K."/>
            <person name="Ghai R."/>
        </authorList>
    </citation>
    <scope>NUCLEOTIDE SEQUENCE [LARGE SCALE GENOMIC DNA]</scope>
    <source>
        <strain evidence="2 3">MWH-C5</strain>
    </source>
</reference>
<dbReference type="EMBL" id="NESP01000001">
    <property type="protein sequence ID" value="PUE59929.1"/>
    <property type="molecule type" value="Genomic_DNA"/>
</dbReference>
<organism evidence="2 3">
    <name type="scientific">Limnohabitans curvus</name>
    <dbReference type="NCBI Taxonomy" id="323423"/>
    <lineage>
        <taxon>Bacteria</taxon>
        <taxon>Pseudomonadati</taxon>
        <taxon>Pseudomonadota</taxon>
        <taxon>Betaproteobacteria</taxon>
        <taxon>Burkholderiales</taxon>
        <taxon>Comamonadaceae</taxon>
        <taxon>Limnohabitans</taxon>
    </lineage>
</organism>
<comment type="caution">
    <text evidence="2">The sequence shown here is derived from an EMBL/GenBank/DDBJ whole genome shotgun (WGS) entry which is preliminary data.</text>
</comment>
<evidence type="ECO:0000313" key="3">
    <source>
        <dbReference type="Proteomes" id="UP000251341"/>
    </source>
</evidence>
<dbReference type="Proteomes" id="UP000251341">
    <property type="component" value="Unassembled WGS sequence"/>
</dbReference>
<sequence length="113" mass="12148">MNTVTPSAHTSATVAAAPVKPGVSKAQQAEVQAKKADPVAEMQADKEVRVQRQAQAQDKSQLNYSFDKSSSTLSVKVVNQPSGEPIRQLDFHGFKAMTFSAHGFKGRYVDNAA</sequence>
<accession>A0A315ERR7</accession>
<evidence type="ECO:0000313" key="2">
    <source>
        <dbReference type="EMBL" id="PUE59929.1"/>
    </source>
</evidence>
<name>A0A315ERR7_9BURK</name>
<feature type="region of interest" description="Disordered" evidence="1">
    <location>
        <begin position="1"/>
        <end position="22"/>
    </location>
</feature>
<dbReference type="Pfam" id="PF03646">
    <property type="entry name" value="FlaG"/>
    <property type="match status" value="1"/>
</dbReference>
<dbReference type="Gene3D" id="3.30.160.170">
    <property type="entry name" value="FlaG-like"/>
    <property type="match status" value="1"/>
</dbReference>
<dbReference type="RefSeq" id="WP_108359282.1">
    <property type="nucleotide sequence ID" value="NZ_NESP01000001.1"/>
</dbReference>
<feature type="compositionally biased region" description="Polar residues" evidence="1">
    <location>
        <begin position="1"/>
        <end position="13"/>
    </location>
</feature>
<dbReference type="InterPro" id="IPR005186">
    <property type="entry name" value="FlaG"/>
</dbReference>
<proteinExistence type="predicted"/>
<keyword evidence="3" id="KW-1185">Reference proteome</keyword>
<evidence type="ECO:0000256" key="1">
    <source>
        <dbReference type="SAM" id="MobiDB-lite"/>
    </source>
</evidence>
<dbReference type="AlphaFoldDB" id="A0A315ERR7"/>